<accession>A0A1Y6B539</accession>
<dbReference type="EMBL" id="FXAG01000001">
    <property type="protein sequence ID" value="SME92709.1"/>
    <property type="molecule type" value="Genomic_DNA"/>
</dbReference>
<dbReference type="Proteomes" id="UP000192920">
    <property type="component" value="Unassembled WGS sequence"/>
</dbReference>
<proteinExistence type="predicted"/>
<sequence length="100" mass="10956">MKKLIVLLLIGFLGWKGYGKYQAYTLAANGAVVAEASESRQDGTLWKGPSTTASRFTCDGRTHCSQMTSCEEATFFLKNCPGVKMDGNNDGVPCEQQWCH</sequence>
<evidence type="ECO:0000259" key="1">
    <source>
        <dbReference type="Pfam" id="PF05901"/>
    </source>
</evidence>
<evidence type="ECO:0000313" key="3">
    <source>
        <dbReference type="Proteomes" id="UP000192920"/>
    </source>
</evidence>
<keyword evidence="3" id="KW-1185">Reference proteome</keyword>
<evidence type="ECO:0000313" key="2">
    <source>
        <dbReference type="EMBL" id="SME92709.1"/>
    </source>
</evidence>
<feature type="domain" description="Excalibur calcium-binding" evidence="1">
    <location>
        <begin position="61"/>
        <end position="95"/>
    </location>
</feature>
<gene>
    <name evidence="2" type="ORF">SAMN02745746_00100</name>
</gene>
<name>A0A1Y6B539_9NEIS</name>
<dbReference type="InterPro" id="IPR008613">
    <property type="entry name" value="Excalibur_Ca-bd_domain"/>
</dbReference>
<dbReference type="STRING" id="1123014.SAMN02745746_00100"/>
<dbReference type="Pfam" id="PF05901">
    <property type="entry name" value="Excalibur"/>
    <property type="match status" value="1"/>
</dbReference>
<organism evidence="2 3">
    <name type="scientific">Pseudogulbenkiania subflava DSM 22618</name>
    <dbReference type="NCBI Taxonomy" id="1123014"/>
    <lineage>
        <taxon>Bacteria</taxon>
        <taxon>Pseudomonadati</taxon>
        <taxon>Pseudomonadota</taxon>
        <taxon>Betaproteobacteria</taxon>
        <taxon>Neisseriales</taxon>
        <taxon>Chromobacteriaceae</taxon>
        <taxon>Pseudogulbenkiania</taxon>
    </lineage>
</organism>
<dbReference type="AlphaFoldDB" id="A0A1Y6B539"/>
<reference evidence="3" key="1">
    <citation type="submission" date="2017-04" db="EMBL/GenBank/DDBJ databases">
        <authorList>
            <person name="Varghese N."/>
            <person name="Submissions S."/>
        </authorList>
    </citation>
    <scope>NUCLEOTIDE SEQUENCE [LARGE SCALE GENOMIC DNA]</scope>
    <source>
        <strain evidence="3">DSM 22618</strain>
    </source>
</reference>
<dbReference type="RefSeq" id="WP_085274499.1">
    <property type="nucleotide sequence ID" value="NZ_FXAG01000001.1"/>
</dbReference>
<protein>
    <submittedName>
        <fullName evidence="2">Excalibur calcium-binding domain-containing protein</fullName>
    </submittedName>
</protein>